<evidence type="ECO:0000256" key="1">
    <source>
        <dbReference type="ARBA" id="ARBA00004288"/>
    </source>
</evidence>
<comment type="similarity">
    <text evidence="2">Belongs to the SspH family.</text>
</comment>
<proteinExistence type="inferred from homology"/>
<feature type="region of interest" description="Disordered" evidence="4">
    <location>
        <begin position="43"/>
        <end position="77"/>
    </location>
</feature>
<keyword evidence="3" id="KW-0749">Sporulation</keyword>
<evidence type="ECO:0000256" key="3">
    <source>
        <dbReference type="ARBA" id="ARBA00022969"/>
    </source>
</evidence>
<dbReference type="InterPro" id="IPR012610">
    <property type="entry name" value="SASP_SspH"/>
</dbReference>
<evidence type="ECO:0000313" key="6">
    <source>
        <dbReference type="Proteomes" id="UP000670947"/>
    </source>
</evidence>
<gene>
    <name evidence="5" type="ORF">I8J29_25850</name>
</gene>
<comment type="subcellular location">
    <subcellularLocation>
        <location evidence="1">Spore core</location>
    </subcellularLocation>
</comment>
<evidence type="ECO:0000313" key="5">
    <source>
        <dbReference type="EMBL" id="MBO7747616.1"/>
    </source>
</evidence>
<dbReference type="Proteomes" id="UP000670947">
    <property type="component" value="Unassembled WGS sequence"/>
</dbReference>
<name>A0ABS3WH21_9BACL</name>
<evidence type="ECO:0000256" key="2">
    <source>
        <dbReference type="ARBA" id="ARBA00006573"/>
    </source>
</evidence>
<organism evidence="5 6">
    <name type="scientific">Paenibacillus artemisiicola</name>
    <dbReference type="NCBI Taxonomy" id="1172618"/>
    <lineage>
        <taxon>Bacteria</taxon>
        <taxon>Bacillati</taxon>
        <taxon>Bacillota</taxon>
        <taxon>Bacilli</taxon>
        <taxon>Bacillales</taxon>
        <taxon>Paenibacillaceae</taxon>
        <taxon>Paenibacillus</taxon>
    </lineage>
</organism>
<dbReference type="HAMAP" id="MF_00667">
    <property type="entry name" value="SspH"/>
    <property type="match status" value="1"/>
</dbReference>
<reference evidence="5 6" key="1">
    <citation type="submission" date="2021-03" db="EMBL/GenBank/DDBJ databases">
        <title>Paenibacillus artemisicola MWE-103 whole genome sequence.</title>
        <authorList>
            <person name="Ham Y.J."/>
        </authorList>
    </citation>
    <scope>NUCLEOTIDE SEQUENCE [LARGE SCALE GENOMIC DNA]</scope>
    <source>
        <strain evidence="5 6">MWE-103</strain>
    </source>
</reference>
<accession>A0ABS3WH21</accession>
<keyword evidence="6" id="KW-1185">Reference proteome</keyword>
<sequence>MNKLRAQEIAESPVMADVVCDGVPIYIQHVDEENDTARVYPLGKPDEERTVPLSSLTEPSPFQSDGIQMMCPPSRET</sequence>
<dbReference type="EMBL" id="JAGGDJ010000036">
    <property type="protein sequence ID" value="MBO7747616.1"/>
    <property type="molecule type" value="Genomic_DNA"/>
</dbReference>
<protein>
    <submittedName>
        <fullName evidence="5">H-type small acid-soluble spore protein</fullName>
    </submittedName>
</protein>
<dbReference type="RefSeq" id="WP_208850257.1">
    <property type="nucleotide sequence ID" value="NZ_JAGGDJ010000036.1"/>
</dbReference>
<dbReference type="NCBIfam" id="TIGR02861">
    <property type="entry name" value="SASP_H"/>
    <property type="match status" value="1"/>
</dbReference>
<evidence type="ECO:0000256" key="4">
    <source>
        <dbReference type="SAM" id="MobiDB-lite"/>
    </source>
</evidence>
<dbReference type="Pfam" id="PF08141">
    <property type="entry name" value="SspH"/>
    <property type="match status" value="1"/>
</dbReference>
<feature type="compositionally biased region" description="Polar residues" evidence="4">
    <location>
        <begin position="52"/>
        <end position="66"/>
    </location>
</feature>
<comment type="caution">
    <text evidence="5">The sequence shown here is derived from an EMBL/GenBank/DDBJ whole genome shotgun (WGS) entry which is preliminary data.</text>
</comment>